<evidence type="ECO:0000313" key="3">
    <source>
        <dbReference type="Proteomes" id="UP001500711"/>
    </source>
</evidence>
<name>A0ABP7AY23_9PSEU</name>
<evidence type="ECO:0000313" key="2">
    <source>
        <dbReference type="EMBL" id="GAA3642584.1"/>
    </source>
</evidence>
<sequence>MPAVGCGRRDEDKALNPWFSSAARMADTDADPTTNGSPVVPAVTDALLTGMGARGGPIANCPHKTPDQADPACQLRAAPRARDHP</sequence>
<proteinExistence type="predicted"/>
<feature type="region of interest" description="Disordered" evidence="1">
    <location>
        <begin position="57"/>
        <end position="85"/>
    </location>
</feature>
<dbReference type="Proteomes" id="UP001500711">
    <property type="component" value="Unassembled WGS sequence"/>
</dbReference>
<accession>A0ABP7AY23</accession>
<comment type="caution">
    <text evidence="2">The sequence shown here is derived from an EMBL/GenBank/DDBJ whole genome shotgun (WGS) entry which is preliminary data.</text>
</comment>
<protein>
    <submittedName>
        <fullName evidence="2">Uncharacterized protein</fullName>
    </submittedName>
</protein>
<evidence type="ECO:0000256" key="1">
    <source>
        <dbReference type="SAM" id="MobiDB-lite"/>
    </source>
</evidence>
<dbReference type="EMBL" id="BAABBE010000008">
    <property type="protein sequence ID" value="GAA3642584.1"/>
    <property type="molecule type" value="Genomic_DNA"/>
</dbReference>
<keyword evidence="3" id="KW-1185">Reference proteome</keyword>
<organism evidence="2 3">
    <name type="scientific">Lentzea roselyniae</name>
    <dbReference type="NCBI Taxonomy" id="531940"/>
    <lineage>
        <taxon>Bacteria</taxon>
        <taxon>Bacillati</taxon>
        <taxon>Actinomycetota</taxon>
        <taxon>Actinomycetes</taxon>
        <taxon>Pseudonocardiales</taxon>
        <taxon>Pseudonocardiaceae</taxon>
        <taxon>Lentzea</taxon>
    </lineage>
</organism>
<gene>
    <name evidence="2" type="ORF">GCM10022267_31490</name>
</gene>
<reference evidence="3" key="1">
    <citation type="journal article" date="2019" name="Int. J. Syst. Evol. Microbiol.">
        <title>The Global Catalogue of Microorganisms (GCM) 10K type strain sequencing project: providing services to taxonomists for standard genome sequencing and annotation.</title>
        <authorList>
            <consortium name="The Broad Institute Genomics Platform"/>
            <consortium name="The Broad Institute Genome Sequencing Center for Infectious Disease"/>
            <person name="Wu L."/>
            <person name="Ma J."/>
        </authorList>
    </citation>
    <scope>NUCLEOTIDE SEQUENCE [LARGE SCALE GENOMIC DNA]</scope>
    <source>
        <strain evidence="3">JCM 17494</strain>
    </source>
</reference>